<reference evidence="1" key="1">
    <citation type="submission" date="2020-05" db="EMBL/GenBank/DDBJ databases">
        <authorList>
            <person name="Chiriac C."/>
            <person name="Salcher M."/>
            <person name="Ghai R."/>
            <person name="Kavagutti S V."/>
        </authorList>
    </citation>
    <scope>NUCLEOTIDE SEQUENCE</scope>
</reference>
<accession>A0A6J6KQ27</accession>
<gene>
    <name evidence="1" type="ORF">UFOPK2179_00695</name>
    <name evidence="2" type="ORF">UFOPK2715_00563</name>
    <name evidence="3" type="ORF">UFOPK3883_00778</name>
</gene>
<name>A0A6J6KQ27_9ZZZZ</name>
<organism evidence="1">
    <name type="scientific">freshwater metagenome</name>
    <dbReference type="NCBI Taxonomy" id="449393"/>
    <lineage>
        <taxon>unclassified sequences</taxon>
        <taxon>metagenomes</taxon>
        <taxon>ecological metagenomes</taxon>
    </lineage>
</organism>
<evidence type="ECO:0000313" key="1">
    <source>
        <dbReference type="EMBL" id="CAB4650304.1"/>
    </source>
</evidence>
<proteinExistence type="predicted"/>
<sequence>MKKAGVMKRKVLATAVALAVSLSVSATSVASADQGRGKERISSFLSGLVSNGTITQSQADAITKAAENAAAAAKTIMKEKHAAFEAVITSTLGISLDTLTTRLKAGESLATIAGDKKDALIAAMIAEINKQIDAALAAGKITTTQASAQKAKTTERVTNMVNKVKEFGKKGHGKGQRASTISFKAA</sequence>
<evidence type="ECO:0000313" key="3">
    <source>
        <dbReference type="EMBL" id="CAB4965930.1"/>
    </source>
</evidence>
<dbReference type="AlphaFoldDB" id="A0A6J6KQ27"/>
<evidence type="ECO:0000313" key="2">
    <source>
        <dbReference type="EMBL" id="CAB4722743.1"/>
    </source>
</evidence>
<dbReference type="EMBL" id="CAEZYN010000042">
    <property type="protein sequence ID" value="CAB4722743.1"/>
    <property type="molecule type" value="Genomic_DNA"/>
</dbReference>
<dbReference type="EMBL" id="CAFBNV010000063">
    <property type="protein sequence ID" value="CAB4965930.1"/>
    <property type="molecule type" value="Genomic_DNA"/>
</dbReference>
<protein>
    <submittedName>
        <fullName evidence="1">Unannotated protein</fullName>
    </submittedName>
</protein>
<dbReference type="EMBL" id="CAEZWC010000085">
    <property type="protein sequence ID" value="CAB4650304.1"/>
    <property type="molecule type" value="Genomic_DNA"/>
</dbReference>